<evidence type="ECO:0000313" key="3">
    <source>
        <dbReference type="Proteomes" id="UP001168575"/>
    </source>
</evidence>
<feature type="chain" id="PRO_5041360530" description="S1/P1 Nuclease" evidence="1">
    <location>
        <begin position="25"/>
        <end position="283"/>
    </location>
</feature>
<dbReference type="Proteomes" id="UP001168575">
    <property type="component" value="Unassembled WGS sequence"/>
</dbReference>
<sequence>MKQKIVALMSIIVILSVVLSSASASDRDVHDGYMLQVLFGKNFSEENYSEKELQGIEALEAASYLAVDQYNGNGTEELKTLSDYRVPSLPRSISEIDFSGNQYHRRYTHRGWLGPYNNEDRPYPDDKAHWNTRKTILLQTTKKVFGFNDSQSRINDSLSAVIYYIHILGDHIVETDYQKMNSDMIGVGGRNDQYDIIHQLIYHFDILFTSPTSTNRYNSFRSQLRLLNNEFSDLVNKGGGVNTPEKQAEYSALAKKLMDLLIKHVPELLQEETFFSKVFPPRQ</sequence>
<evidence type="ECO:0008006" key="4">
    <source>
        <dbReference type="Google" id="ProtNLM"/>
    </source>
</evidence>
<keyword evidence="1" id="KW-0732">Signal</keyword>
<organism evidence="2 3">
    <name type="scientific">Phoenicibacter congonensis</name>
    <dbReference type="NCBI Taxonomy" id="1944646"/>
    <lineage>
        <taxon>Bacteria</taxon>
        <taxon>Bacillati</taxon>
        <taxon>Actinomycetota</taxon>
        <taxon>Coriobacteriia</taxon>
        <taxon>Eggerthellales</taxon>
        <taxon>Eggerthellaceae</taxon>
        <taxon>Phoenicibacter</taxon>
    </lineage>
</organism>
<gene>
    <name evidence="2" type="ORF">Q3982_07795</name>
</gene>
<dbReference type="EMBL" id="JAUMVS010000214">
    <property type="protein sequence ID" value="MDO4842558.1"/>
    <property type="molecule type" value="Genomic_DNA"/>
</dbReference>
<reference evidence="2" key="1">
    <citation type="submission" date="2023-07" db="EMBL/GenBank/DDBJ databases">
        <title>Between Cages and Wild: Unraveling the Impact of Captivity on Animal Microbiomes and Antimicrobial Resistance.</title>
        <authorList>
            <person name="Schmartz G.P."/>
            <person name="Rehner J."/>
            <person name="Schuff M.J."/>
            <person name="Becker S.L."/>
            <person name="Kravczyk M."/>
            <person name="Gurevich A."/>
            <person name="Francke R."/>
            <person name="Mueller R."/>
            <person name="Keller V."/>
            <person name="Keller A."/>
        </authorList>
    </citation>
    <scope>NUCLEOTIDE SEQUENCE</scope>
    <source>
        <strain evidence="2">S12M_St_49</strain>
    </source>
</reference>
<feature type="signal peptide" evidence="1">
    <location>
        <begin position="1"/>
        <end position="24"/>
    </location>
</feature>
<keyword evidence="3" id="KW-1185">Reference proteome</keyword>
<name>A0AA43RJS8_9ACTN</name>
<evidence type="ECO:0000313" key="2">
    <source>
        <dbReference type="EMBL" id="MDO4842558.1"/>
    </source>
</evidence>
<evidence type="ECO:0000256" key="1">
    <source>
        <dbReference type="SAM" id="SignalP"/>
    </source>
</evidence>
<protein>
    <recommendedName>
        <fullName evidence="4">S1/P1 Nuclease</fullName>
    </recommendedName>
</protein>
<proteinExistence type="predicted"/>
<dbReference type="AlphaFoldDB" id="A0AA43RJS8"/>
<comment type="caution">
    <text evidence="2">The sequence shown here is derived from an EMBL/GenBank/DDBJ whole genome shotgun (WGS) entry which is preliminary data.</text>
</comment>
<accession>A0AA43RJS8</accession>